<keyword evidence="2" id="KW-1185">Reference proteome</keyword>
<reference evidence="1 2" key="1">
    <citation type="submission" date="2023-05" db="EMBL/GenBank/DDBJ databases">
        <title>Flavobacterium sedimenti sp. nov., isolated from the sediment.</title>
        <authorList>
            <person name="Wu N."/>
        </authorList>
    </citation>
    <scope>NUCLEOTIDE SEQUENCE [LARGE SCALE GENOMIC DNA]</scope>
    <source>
        <strain evidence="1 2">YZ-48</strain>
    </source>
</reference>
<accession>A0ABT6XQC2</accession>
<organism evidence="1 2">
    <name type="scientific">Flavobacterium sedimenticola</name>
    <dbReference type="NCBI Taxonomy" id="3043286"/>
    <lineage>
        <taxon>Bacteria</taxon>
        <taxon>Pseudomonadati</taxon>
        <taxon>Bacteroidota</taxon>
        <taxon>Flavobacteriia</taxon>
        <taxon>Flavobacteriales</taxon>
        <taxon>Flavobacteriaceae</taxon>
        <taxon>Flavobacterium</taxon>
    </lineage>
</organism>
<dbReference type="Pfam" id="PF20459">
    <property type="entry name" value="DUF6712"/>
    <property type="match status" value="1"/>
</dbReference>
<dbReference type="EMBL" id="JASGBP010000003">
    <property type="protein sequence ID" value="MDI9257289.1"/>
    <property type="molecule type" value="Genomic_DNA"/>
</dbReference>
<comment type="caution">
    <text evidence="1">The sequence shown here is derived from an EMBL/GenBank/DDBJ whole genome shotgun (WGS) entry which is preliminary data.</text>
</comment>
<dbReference type="Proteomes" id="UP001230035">
    <property type="component" value="Unassembled WGS sequence"/>
</dbReference>
<sequence>MNKILLASEISNYKDIGQKIDLNKVNTIIEEVQITNLKEVLGDKFYFDLIGNLDNPNYQDLLSGSTFEYCGVTYHQDGIKALLADYFMAKYVLVINTNFTPFGATVKQSNDSEPVDRNSLKDYSNFQSQLAGSRLEIIKHYLNANPSIFPNWNNNISTSDYGLITGRRFRFKKL</sequence>
<evidence type="ECO:0000313" key="1">
    <source>
        <dbReference type="EMBL" id="MDI9257289.1"/>
    </source>
</evidence>
<evidence type="ECO:0000313" key="2">
    <source>
        <dbReference type="Proteomes" id="UP001230035"/>
    </source>
</evidence>
<gene>
    <name evidence="1" type="ORF">QHT84_07660</name>
</gene>
<dbReference type="InterPro" id="IPR046558">
    <property type="entry name" value="DUF6712"/>
</dbReference>
<name>A0ABT6XQC2_9FLAO</name>
<dbReference type="RefSeq" id="WP_283238970.1">
    <property type="nucleotide sequence ID" value="NZ_JASGBP010000003.1"/>
</dbReference>
<protein>
    <submittedName>
        <fullName evidence="1">Uncharacterized protein</fullName>
    </submittedName>
</protein>
<proteinExistence type="predicted"/>